<feature type="compositionally biased region" description="Polar residues" evidence="3">
    <location>
        <begin position="512"/>
        <end position="521"/>
    </location>
</feature>
<dbReference type="OrthoDB" id="44567at2759"/>
<evidence type="ECO:0000313" key="6">
    <source>
        <dbReference type="EMBL" id="GAX24560.1"/>
    </source>
</evidence>
<feature type="region of interest" description="Disordered" evidence="3">
    <location>
        <begin position="507"/>
        <end position="530"/>
    </location>
</feature>
<protein>
    <recommendedName>
        <fullName evidence="5">Peptidase S1 domain-containing protein</fullName>
    </recommendedName>
</protein>
<dbReference type="PANTHER" id="PTHR24252:SF7">
    <property type="entry name" value="HYALIN"/>
    <property type="match status" value="1"/>
</dbReference>
<evidence type="ECO:0000256" key="4">
    <source>
        <dbReference type="SAM" id="SignalP"/>
    </source>
</evidence>
<feature type="compositionally biased region" description="Low complexity" evidence="3">
    <location>
        <begin position="46"/>
        <end position="56"/>
    </location>
</feature>
<feature type="chain" id="PRO_5012667484" description="Peptidase S1 domain-containing protein" evidence="4">
    <location>
        <begin position="19"/>
        <end position="530"/>
    </location>
</feature>
<dbReference type="SMART" id="SM00020">
    <property type="entry name" value="Tryp_SPc"/>
    <property type="match status" value="1"/>
</dbReference>
<comment type="caution">
    <text evidence="6">The sequence shown here is derived from an EMBL/GenBank/DDBJ whole genome shotgun (WGS) entry which is preliminary data.</text>
</comment>
<dbReference type="PRINTS" id="PR00722">
    <property type="entry name" value="CHYMOTRYPSIN"/>
</dbReference>
<keyword evidence="4" id="KW-0732">Signal</keyword>
<dbReference type="GO" id="GO:0004252">
    <property type="term" value="F:serine-type endopeptidase activity"/>
    <property type="evidence" value="ECO:0007669"/>
    <property type="project" value="InterPro"/>
</dbReference>
<dbReference type="AlphaFoldDB" id="A0A1Z5KE12"/>
<dbReference type="PANTHER" id="PTHR24252">
    <property type="entry name" value="ACROSIN-RELATED"/>
    <property type="match status" value="1"/>
</dbReference>
<feature type="compositionally biased region" description="Low complexity" evidence="3">
    <location>
        <begin position="467"/>
        <end position="487"/>
    </location>
</feature>
<dbReference type="PROSITE" id="PS50240">
    <property type="entry name" value="TRYPSIN_DOM"/>
    <property type="match status" value="1"/>
</dbReference>
<evidence type="ECO:0000256" key="2">
    <source>
        <dbReference type="ARBA" id="ARBA00023157"/>
    </source>
</evidence>
<feature type="region of interest" description="Disordered" evidence="3">
    <location>
        <begin position="25"/>
        <end position="57"/>
    </location>
</feature>
<feature type="compositionally biased region" description="Low complexity" evidence="3">
    <location>
        <begin position="391"/>
        <end position="415"/>
    </location>
</feature>
<accession>A0A1Z5KE12</accession>
<evidence type="ECO:0000256" key="1">
    <source>
        <dbReference type="ARBA" id="ARBA00023026"/>
    </source>
</evidence>
<sequence length="530" mass="56850">MRSSTLLLLAALLRACLASRKLQPLTRGWDGDEGSEENITYSDLESNGNSSNTTNSLYHNSSIVQEGTVEVKSTKYEESFPGHDVLARAEPTVTTNGGGATIRRSGNATFDGKSNINNTEQIVGGTATAFGSFPFFVHGSNPNDDTKICGGVLVHPDIFLTAASCRTLFFEDSEVFIGATNLLSTLGFAESRKIVEKKAHPDYDFVSRANDLMLIKLDSASTQTPADFNRVADFPATGENLVVVGFGWTNVDEEVLSPSLQQATITVADFARCEATNNAAVSTETQICAGQATGGPDSCDFDTGGPLLTQDGGFLYGINSFAVGCGFPDSEGVYTRVSAFQAFIEDGICELSVDPPAFCLEDPTTTPAPTVTGNIPVPSLTPAPTLQPGQTISPASSLSPISPVSPVSTPTLSFPPTIPSAPTTVATKSPTRREPGKDNDNEWKWRGRRKRKGKGKGYKKGKRGSGKKSSNSGSGKKSSKKSSWSDRSSAKYWYRYGIFKSVKGQYRHEQHTNGQKVQRNIFQMDRPLGR</sequence>
<name>A0A1Z5KE12_FISSO</name>
<feature type="domain" description="Peptidase S1" evidence="5">
    <location>
        <begin position="122"/>
        <end position="349"/>
    </location>
</feature>
<keyword evidence="7" id="KW-1185">Reference proteome</keyword>
<keyword evidence="2" id="KW-1015">Disulfide bond</keyword>
<dbReference type="Gene3D" id="2.40.10.10">
    <property type="entry name" value="Trypsin-like serine proteases"/>
    <property type="match status" value="1"/>
</dbReference>
<dbReference type="GO" id="GO:0006508">
    <property type="term" value="P:proteolysis"/>
    <property type="evidence" value="ECO:0007669"/>
    <property type="project" value="InterPro"/>
</dbReference>
<feature type="region of interest" description="Disordered" evidence="3">
    <location>
        <begin position="369"/>
        <end position="487"/>
    </location>
</feature>
<dbReference type="Proteomes" id="UP000198406">
    <property type="component" value="Unassembled WGS sequence"/>
</dbReference>
<evidence type="ECO:0000256" key="3">
    <source>
        <dbReference type="SAM" id="MobiDB-lite"/>
    </source>
</evidence>
<dbReference type="InterPro" id="IPR009003">
    <property type="entry name" value="Peptidase_S1_PA"/>
</dbReference>
<dbReference type="EMBL" id="BDSP01000211">
    <property type="protein sequence ID" value="GAX24560.1"/>
    <property type="molecule type" value="Genomic_DNA"/>
</dbReference>
<feature type="compositionally biased region" description="Basic and acidic residues" evidence="3">
    <location>
        <begin position="431"/>
        <end position="445"/>
    </location>
</feature>
<dbReference type="Pfam" id="PF00089">
    <property type="entry name" value="Trypsin"/>
    <property type="match status" value="1"/>
</dbReference>
<feature type="signal peptide" evidence="4">
    <location>
        <begin position="1"/>
        <end position="18"/>
    </location>
</feature>
<proteinExistence type="predicted"/>
<dbReference type="CDD" id="cd00190">
    <property type="entry name" value="Tryp_SPc"/>
    <property type="match status" value="1"/>
</dbReference>
<feature type="compositionally biased region" description="Polar residues" evidence="3">
    <location>
        <begin position="420"/>
        <end position="429"/>
    </location>
</feature>
<dbReference type="InterPro" id="IPR001254">
    <property type="entry name" value="Trypsin_dom"/>
</dbReference>
<evidence type="ECO:0000259" key="5">
    <source>
        <dbReference type="PROSITE" id="PS50240"/>
    </source>
</evidence>
<dbReference type="InterPro" id="IPR043504">
    <property type="entry name" value="Peptidase_S1_PA_chymotrypsin"/>
</dbReference>
<evidence type="ECO:0000313" key="7">
    <source>
        <dbReference type="Proteomes" id="UP000198406"/>
    </source>
</evidence>
<dbReference type="SUPFAM" id="SSF50494">
    <property type="entry name" value="Trypsin-like serine proteases"/>
    <property type="match status" value="1"/>
</dbReference>
<dbReference type="InterPro" id="IPR001314">
    <property type="entry name" value="Peptidase_S1A"/>
</dbReference>
<feature type="compositionally biased region" description="Basic residues" evidence="3">
    <location>
        <begin position="446"/>
        <end position="466"/>
    </location>
</feature>
<reference evidence="6 7" key="1">
    <citation type="journal article" date="2015" name="Plant Cell">
        <title>Oil accumulation by the oleaginous diatom Fistulifera solaris as revealed by the genome and transcriptome.</title>
        <authorList>
            <person name="Tanaka T."/>
            <person name="Maeda Y."/>
            <person name="Veluchamy A."/>
            <person name="Tanaka M."/>
            <person name="Abida H."/>
            <person name="Marechal E."/>
            <person name="Bowler C."/>
            <person name="Muto M."/>
            <person name="Sunaga Y."/>
            <person name="Tanaka M."/>
            <person name="Yoshino T."/>
            <person name="Taniguchi T."/>
            <person name="Fukuda Y."/>
            <person name="Nemoto M."/>
            <person name="Matsumoto M."/>
            <person name="Wong P.S."/>
            <person name="Aburatani S."/>
            <person name="Fujibuchi W."/>
        </authorList>
    </citation>
    <scope>NUCLEOTIDE SEQUENCE [LARGE SCALE GENOMIC DNA]</scope>
    <source>
        <strain evidence="6 7">JPCC DA0580</strain>
    </source>
</reference>
<keyword evidence="1" id="KW-0843">Virulence</keyword>
<dbReference type="InParanoid" id="A0A1Z5KE12"/>
<organism evidence="6 7">
    <name type="scientific">Fistulifera solaris</name>
    <name type="common">Oleaginous diatom</name>
    <dbReference type="NCBI Taxonomy" id="1519565"/>
    <lineage>
        <taxon>Eukaryota</taxon>
        <taxon>Sar</taxon>
        <taxon>Stramenopiles</taxon>
        <taxon>Ochrophyta</taxon>
        <taxon>Bacillariophyta</taxon>
        <taxon>Bacillariophyceae</taxon>
        <taxon>Bacillariophycidae</taxon>
        <taxon>Naviculales</taxon>
        <taxon>Naviculaceae</taxon>
        <taxon>Fistulifera</taxon>
    </lineage>
</organism>
<gene>
    <name evidence="6" type="ORF">FisN_4Hh079</name>
</gene>